<feature type="region of interest" description="Disordered" evidence="1">
    <location>
        <begin position="165"/>
        <end position="335"/>
    </location>
</feature>
<evidence type="ECO:0000313" key="3">
    <source>
        <dbReference type="Proteomes" id="UP000645828"/>
    </source>
</evidence>
<evidence type="ECO:0000313" key="2">
    <source>
        <dbReference type="EMBL" id="CAD7681255.1"/>
    </source>
</evidence>
<comment type="caution">
    <text evidence="2">The sequence shown here is derived from an EMBL/GenBank/DDBJ whole genome shotgun (WGS) entry which is preliminary data.</text>
</comment>
<dbReference type="InterPro" id="IPR029288">
    <property type="entry name" value="DUF4607"/>
</dbReference>
<protein>
    <submittedName>
        <fullName evidence="2">(raccoon dog) hypothetical protein</fullName>
    </submittedName>
</protein>
<feature type="compositionally biased region" description="Pro residues" evidence="1">
    <location>
        <begin position="283"/>
        <end position="292"/>
    </location>
</feature>
<proteinExistence type="predicted"/>
<organism evidence="2 3">
    <name type="scientific">Nyctereutes procyonoides</name>
    <name type="common">Raccoon dog</name>
    <name type="synonym">Canis procyonoides</name>
    <dbReference type="NCBI Taxonomy" id="34880"/>
    <lineage>
        <taxon>Eukaryota</taxon>
        <taxon>Metazoa</taxon>
        <taxon>Chordata</taxon>
        <taxon>Craniata</taxon>
        <taxon>Vertebrata</taxon>
        <taxon>Euteleostomi</taxon>
        <taxon>Mammalia</taxon>
        <taxon>Eutheria</taxon>
        <taxon>Laurasiatheria</taxon>
        <taxon>Carnivora</taxon>
        <taxon>Caniformia</taxon>
        <taxon>Canidae</taxon>
        <taxon>Nyctereutes</taxon>
    </lineage>
</organism>
<feature type="compositionally biased region" description="Basic and acidic residues" evidence="1">
    <location>
        <begin position="266"/>
        <end position="275"/>
    </location>
</feature>
<gene>
    <name evidence="2" type="ORF">NYPRO_LOCUS14047</name>
</gene>
<keyword evidence="3" id="KW-1185">Reference proteome</keyword>
<dbReference type="Proteomes" id="UP000645828">
    <property type="component" value="Unassembled WGS sequence"/>
</dbReference>
<feature type="compositionally biased region" description="Polar residues" evidence="1">
    <location>
        <begin position="169"/>
        <end position="179"/>
    </location>
</feature>
<sequence length="349" mass="38050">MRMLKSSCYIPIVSHVTLWERNIIHANVIQPQTEQMNSELLSPCHGTAALPCSRFTDHMKTFSESFKLRSLCFLHFPGKFRNNPQKNHALCSLAHYTRSPVVSETYSEEESHGEASSSQTPPREWGKNLLMFTVRPEIKRARGAPSEAWNITPLYLEAAGRHIKRHMRPQSQPSCSSRADSAPLAHRPSSGSAGGGPDSRPLLPASRCPSGRSPPRPPSATGLCGGRRSPPRPGARSPRAGRRPRGRGGGGAVAGAPGRLHKHPRPREEGPRADARSAAPLPRAGPPPPPPAAAARPYGRFTGPRRADRCEGIVGGAARPGIKARPGQREGPQMDWFPHSHCWAFVRRF</sequence>
<dbReference type="PANTHER" id="PTHR40708:SF1">
    <property type="entry name" value="RIKEN CDNA 1700113H08 GENE"/>
    <property type="match status" value="1"/>
</dbReference>
<dbReference type="AlphaFoldDB" id="A0A811YX60"/>
<feature type="region of interest" description="Disordered" evidence="1">
    <location>
        <begin position="104"/>
        <end position="128"/>
    </location>
</feature>
<accession>A0A811YX60</accession>
<feature type="compositionally biased region" description="Low complexity" evidence="1">
    <location>
        <begin position="198"/>
        <end position="211"/>
    </location>
</feature>
<dbReference type="EMBL" id="CAJHUB010000751">
    <property type="protein sequence ID" value="CAD7681255.1"/>
    <property type="molecule type" value="Genomic_DNA"/>
</dbReference>
<name>A0A811YX60_NYCPR</name>
<reference evidence="2" key="1">
    <citation type="submission" date="2020-12" db="EMBL/GenBank/DDBJ databases">
        <authorList>
            <consortium name="Molecular Ecology Group"/>
        </authorList>
    </citation>
    <scope>NUCLEOTIDE SEQUENCE</scope>
    <source>
        <strain evidence="2">TBG_1078</strain>
    </source>
</reference>
<dbReference type="Pfam" id="PF15380">
    <property type="entry name" value="DUF4607"/>
    <property type="match status" value="1"/>
</dbReference>
<evidence type="ECO:0000256" key="1">
    <source>
        <dbReference type="SAM" id="MobiDB-lite"/>
    </source>
</evidence>
<dbReference type="PANTHER" id="PTHR40708">
    <property type="entry name" value="RIKEN CDNA 1700113H08 GENE"/>
    <property type="match status" value="1"/>
</dbReference>